<dbReference type="STRING" id="1073089.A0A1L9RAP8"/>
<name>A0A1L9RAP8_ASPWE</name>
<sequence length="1263" mass="138753">MIPLSPSKHRHQPQILPIDKLNTTDEPCLTALPEMNSLSEVVNTILNQAVTLQRLQASGAEGRSGCSIYFARSDQSEVPIAVVKVYPPQRQGDLFDELASYKKILSLPNTPSAVAPIGVGRTRDEESGAPAGVVVYQPAKGKAINTMIRDVGRITAFRDLARNVVIDYEARDGLLQFIEDNRENIPVDWREVDGLKGRCVDGFFAALPAFLETRYEKLLEDLLCAVRAMASVLAKLHTAERGQWNDASEKTMEKMRTRVRGWMEEIQSSATVEYDNAGIGPDRRQEMHKMVEHVIYEARHPTSTSLTHGDASSGNFFWDPAIGVTMIDYGGLHWSMDVAGKPIGLAEIDAAGFYERLRKYAPAFGVKPEDIGSVQEAFWDTYTQLNPELNLSVARLVRLRIQMSRLWSAVDKFNRTPDASHAAVETEYERLCSISGIHETVPKFKVLMVANASGRGKGGIPLLNRELVNAMASLKNASVTLFLVDDAITNEHHPNAKVISIPCASGHSASELLYYVAKVHQPQGFGLPEQNEISPPFDLIVGHSRYSSAAAAIIRDRWYPTAKLALITHTSPLRKSDAAWTWYGGSRQKGYEEAARLALLDEKILPKADLAIGVGPVLTNEAREREWMGQLSRPRSIVSGPRFHEMIPGVHIEESIKRQRQPDDVFRVLLAGRADDPAKGVDDAIYAVWQLAMAPRASITLDILGVPAEELQERQKHVDQMTGIKGLVQFHPFSNDQTVVRRSYQAADLVVMPSTHEGFGMIFTEVAGMGVPILVTEDSGAGQFALDSSRIPARLGNAVVVMDESAYGIPASAQSNRVAIWADRIDWIRRNPVQAMQNATELQDIMRAYSWEHAAEALLDAAMHDAGDTVQTANGTLSPRLSPLAPEVKVSMQCAAQSRNGSGVPEKTKATAVLQTLPRIGHCKHALEHFVSKALGHHVDLKPLTDSHVKGFSGAPVFIAHHPKQGGEVAVVKLFLQSLDNGITEELSSLEWLLHRAKDINTPTPIAVGQMSWNGKPAGVVAYKVAQGASLYQLMMQLGKKCGKERAEIFAILKSGSQAAATTLTKLHSYAIQGRSSEGYLAWYYSAAPQRVDRLESFTSILEHTGLDVYQLRQQVNKLIARCQQEIRQNPRTAVVHGDAHPGNFFFDRNTKRTTIIDVTTLHCSLDAEGNPAGTPERDVGHFLHMLRRTGEQSGMTEDEMEQCARVFVDTYYNGGGSVGIQTLRLLAVCSALSFVGNAVQKNGNVLKEVKILGEMFALGNGS</sequence>
<dbReference type="AlphaFoldDB" id="A0A1L9RAP8"/>
<reference evidence="3" key="1">
    <citation type="journal article" date="2017" name="Genome Biol.">
        <title>Comparative genomics reveals high biological diversity and specific adaptations in the industrially and medically important fungal genus Aspergillus.</title>
        <authorList>
            <person name="de Vries R.P."/>
            <person name="Riley R."/>
            <person name="Wiebenga A."/>
            <person name="Aguilar-Osorio G."/>
            <person name="Amillis S."/>
            <person name="Uchima C.A."/>
            <person name="Anderluh G."/>
            <person name="Asadollahi M."/>
            <person name="Askin M."/>
            <person name="Barry K."/>
            <person name="Battaglia E."/>
            <person name="Bayram O."/>
            <person name="Benocci T."/>
            <person name="Braus-Stromeyer S.A."/>
            <person name="Caldana C."/>
            <person name="Canovas D."/>
            <person name="Cerqueira G.C."/>
            <person name="Chen F."/>
            <person name="Chen W."/>
            <person name="Choi C."/>
            <person name="Clum A."/>
            <person name="Dos Santos R.A."/>
            <person name="Damasio A.R."/>
            <person name="Diallinas G."/>
            <person name="Emri T."/>
            <person name="Fekete E."/>
            <person name="Flipphi M."/>
            <person name="Freyberg S."/>
            <person name="Gallo A."/>
            <person name="Gournas C."/>
            <person name="Habgood R."/>
            <person name="Hainaut M."/>
            <person name="Harispe M.L."/>
            <person name="Henrissat B."/>
            <person name="Hilden K.S."/>
            <person name="Hope R."/>
            <person name="Hossain A."/>
            <person name="Karabika E."/>
            <person name="Karaffa L."/>
            <person name="Karanyi Z."/>
            <person name="Krasevec N."/>
            <person name="Kuo A."/>
            <person name="Kusch H."/>
            <person name="LaButti K."/>
            <person name="Lagendijk E.L."/>
            <person name="Lapidus A."/>
            <person name="Levasseur A."/>
            <person name="Lindquist E."/>
            <person name="Lipzen A."/>
            <person name="Logrieco A.F."/>
            <person name="MacCabe A."/>
            <person name="Maekelae M.R."/>
            <person name="Malavazi I."/>
            <person name="Melin P."/>
            <person name="Meyer V."/>
            <person name="Mielnichuk N."/>
            <person name="Miskei M."/>
            <person name="Molnar A.P."/>
            <person name="Mule G."/>
            <person name="Ngan C.Y."/>
            <person name="Orejas M."/>
            <person name="Orosz E."/>
            <person name="Ouedraogo J.P."/>
            <person name="Overkamp K.M."/>
            <person name="Park H.-S."/>
            <person name="Perrone G."/>
            <person name="Piumi F."/>
            <person name="Punt P.J."/>
            <person name="Ram A.F."/>
            <person name="Ramon A."/>
            <person name="Rauscher S."/>
            <person name="Record E."/>
            <person name="Riano-Pachon D.M."/>
            <person name="Robert V."/>
            <person name="Roehrig J."/>
            <person name="Ruller R."/>
            <person name="Salamov A."/>
            <person name="Salih N.S."/>
            <person name="Samson R.A."/>
            <person name="Sandor E."/>
            <person name="Sanguinetti M."/>
            <person name="Schuetze T."/>
            <person name="Sepcic K."/>
            <person name="Shelest E."/>
            <person name="Sherlock G."/>
            <person name="Sophianopoulou V."/>
            <person name="Squina F.M."/>
            <person name="Sun H."/>
            <person name="Susca A."/>
            <person name="Todd R.B."/>
            <person name="Tsang A."/>
            <person name="Unkles S.E."/>
            <person name="van de Wiele N."/>
            <person name="van Rossen-Uffink D."/>
            <person name="Oliveira J.V."/>
            <person name="Vesth T.C."/>
            <person name="Visser J."/>
            <person name="Yu J.-H."/>
            <person name="Zhou M."/>
            <person name="Andersen M.R."/>
            <person name="Archer D.B."/>
            <person name="Baker S.E."/>
            <person name="Benoit I."/>
            <person name="Brakhage A.A."/>
            <person name="Braus G.H."/>
            <person name="Fischer R."/>
            <person name="Frisvad J.C."/>
            <person name="Goldman G.H."/>
            <person name="Houbraken J."/>
            <person name="Oakley B."/>
            <person name="Pocsi I."/>
            <person name="Scazzocchio C."/>
            <person name="Seiboth B."/>
            <person name="vanKuyk P.A."/>
            <person name="Wortman J."/>
            <person name="Dyer P.S."/>
            <person name="Grigoriev I.V."/>
        </authorList>
    </citation>
    <scope>NUCLEOTIDE SEQUENCE [LARGE SCALE GENOMIC DNA]</scope>
    <source>
        <strain evidence="3">DTO 134E9</strain>
    </source>
</reference>
<dbReference type="SUPFAM" id="SSF56112">
    <property type="entry name" value="Protein kinase-like (PK-like)"/>
    <property type="match status" value="2"/>
</dbReference>
<dbReference type="PANTHER" id="PTHR12526">
    <property type="entry name" value="GLYCOSYLTRANSFERASE"/>
    <property type="match status" value="1"/>
</dbReference>
<organism evidence="2 3">
    <name type="scientific">Aspergillus wentii DTO 134E9</name>
    <dbReference type="NCBI Taxonomy" id="1073089"/>
    <lineage>
        <taxon>Eukaryota</taxon>
        <taxon>Fungi</taxon>
        <taxon>Dikarya</taxon>
        <taxon>Ascomycota</taxon>
        <taxon>Pezizomycotina</taxon>
        <taxon>Eurotiomycetes</taxon>
        <taxon>Eurotiomycetidae</taxon>
        <taxon>Eurotiales</taxon>
        <taxon>Aspergillaceae</taxon>
        <taxon>Aspergillus</taxon>
        <taxon>Aspergillus subgen. Cremei</taxon>
    </lineage>
</organism>
<dbReference type="CDD" id="cd03801">
    <property type="entry name" value="GT4_PimA-like"/>
    <property type="match status" value="1"/>
</dbReference>
<dbReference type="VEuPathDB" id="FungiDB:ASPWEDRAFT_43960"/>
<dbReference type="InterPro" id="IPR002575">
    <property type="entry name" value="Aminoglycoside_PTrfase"/>
</dbReference>
<evidence type="ECO:0000313" key="2">
    <source>
        <dbReference type="EMBL" id="OJJ31953.1"/>
    </source>
</evidence>
<dbReference type="Pfam" id="PF01636">
    <property type="entry name" value="APH"/>
    <property type="match status" value="1"/>
</dbReference>
<evidence type="ECO:0000259" key="1">
    <source>
        <dbReference type="Pfam" id="PF01636"/>
    </source>
</evidence>
<dbReference type="GeneID" id="63751999"/>
<dbReference type="RefSeq" id="XP_040685630.1">
    <property type="nucleotide sequence ID" value="XM_040836151.1"/>
</dbReference>
<dbReference type="SUPFAM" id="SSF53756">
    <property type="entry name" value="UDP-Glycosyltransferase/glycogen phosphorylase"/>
    <property type="match status" value="1"/>
</dbReference>
<dbReference type="Proteomes" id="UP000184383">
    <property type="component" value="Unassembled WGS sequence"/>
</dbReference>
<dbReference type="Pfam" id="PF20706">
    <property type="entry name" value="GT4-conflict"/>
    <property type="match status" value="1"/>
</dbReference>
<protein>
    <recommendedName>
        <fullName evidence="1">Aminoglycoside phosphotransferase domain-containing protein</fullName>
    </recommendedName>
</protein>
<dbReference type="InterPro" id="IPR011009">
    <property type="entry name" value="Kinase-like_dom_sf"/>
</dbReference>
<feature type="domain" description="Aminoglycoside phosphotransferase" evidence="1">
    <location>
        <begin position="1054"/>
        <end position="1159"/>
    </location>
</feature>
<dbReference type="EMBL" id="KV878215">
    <property type="protein sequence ID" value="OJJ31953.1"/>
    <property type="molecule type" value="Genomic_DNA"/>
</dbReference>
<evidence type="ECO:0000313" key="3">
    <source>
        <dbReference type="Proteomes" id="UP000184383"/>
    </source>
</evidence>
<gene>
    <name evidence="2" type="ORF">ASPWEDRAFT_43960</name>
</gene>
<proteinExistence type="predicted"/>
<keyword evidence="3" id="KW-1185">Reference proteome</keyword>
<accession>A0A1L9RAP8</accession>
<dbReference type="Gene3D" id="3.40.50.2000">
    <property type="entry name" value="Glycogen Phosphorylase B"/>
    <property type="match status" value="1"/>
</dbReference>
<dbReference type="OrthoDB" id="4494951at2759"/>
<dbReference type="Gene3D" id="3.90.1200.10">
    <property type="match status" value="2"/>
</dbReference>